<evidence type="ECO:0000256" key="4">
    <source>
        <dbReference type="PROSITE-ProRule" id="PRU00452"/>
    </source>
</evidence>
<feature type="region of interest" description="Disordered" evidence="5">
    <location>
        <begin position="647"/>
        <end position="674"/>
    </location>
</feature>
<dbReference type="InterPro" id="IPR004181">
    <property type="entry name" value="Znf_MIZ"/>
</dbReference>
<dbReference type="Gene3D" id="3.30.40.10">
    <property type="entry name" value="Zinc/RING finger domain, C3HC4 (zinc finger)"/>
    <property type="match status" value="1"/>
</dbReference>
<evidence type="ECO:0000256" key="3">
    <source>
        <dbReference type="ARBA" id="ARBA00022833"/>
    </source>
</evidence>
<reference evidence="7" key="1">
    <citation type="submission" date="2024-02" db="EMBL/GenBank/DDBJ databases">
        <authorList>
            <consortium name="ELIXIR-Norway"/>
            <consortium name="Elixir Norway"/>
        </authorList>
    </citation>
    <scope>NUCLEOTIDE SEQUENCE</scope>
</reference>
<accession>A0ABP0XFJ7</accession>
<feature type="compositionally biased region" description="Polar residues" evidence="5">
    <location>
        <begin position="647"/>
        <end position="661"/>
    </location>
</feature>
<feature type="region of interest" description="Disordered" evidence="5">
    <location>
        <begin position="593"/>
        <end position="612"/>
    </location>
</feature>
<dbReference type="InterPro" id="IPR013083">
    <property type="entry name" value="Znf_RING/FYVE/PHD"/>
</dbReference>
<dbReference type="PANTHER" id="PTHR10782:SF4">
    <property type="entry name" value="TONALLI, ISOFORM E"/>
    <property type="match status" value="1"/>
</dbReference>
<keyword evidence="1" id="KW-0479">Metal-binding</keyword>
<evidence type="ECO:0000313" key="8">
    <source>
        <dbReference type="Proteomes" id="UP001497444"/>
    </source>
</evidence>
<dbReference type="Proteomes" id="UP001497444">
    <property type="component" value="Chromosome 7"/>
</dbReference>
<dbReference type="Pfam" id="PF02891">
    <property type="entry name" value="zf-MIZ"/>
    <property type="match status" value="1"/>
</dbReference>
<dbReference type="PROSITE" id="PS51044">
    <property type="entry name" value="ZF_SP_RING"/>
    <property type="match status" value="1"/>
</dbReference>
<keyword evidence="8" id="KW-1185">Reference proteome</keyword>
<feature type="domain" description="SP-RING-type" evidence="6">
    <location>
        <begin position="314"/>
        <end position="395"/>
    </location>
</feature>
<evidence type="ECO:0000256" key="5">
    <source>
        <dbReference type="SAM" id="MobiDB-lite"/>
    </source>
</evidence>
<organism evidence="7 8">
    <name type="scientific">Sphagnum jensenii</name>
    <dbReference type="NCBI Taxonomy" id="128206"/>
    <lineage>
        <taxon>Eukaryota</taxon>
        <taxon>Viridiplantae</taxon>
        <taxon>Streptophyta</taxon>
        <taxon>Embryophyta</taxon>
        <taxon>Bryophyta</taxon>
        <taxon>Sphagnophytina</taxon>
        <taxon>Sphagnopsida</taxon>
        <taxon>Sphagnales</taxon>
        <taxon>Sphagnaceae</taxon>
        <taxon>Sphagnum</taxon>
    </lineage>
</organism>
<evidence type="ECO:0000313" key="7">
    <source>
        <dbReference type="EMBL" id="CAK9276686.1"/>
    </source>
</evidence>
<dbReference type="EMBL" id="OZ020102">
    <property type="protein sequence ID" value="CAK9276686.1"/>
    <property type="molecule type" value="Genomic_DNA"/>
</dbReference>
<name>A0ABP0XFJ7_9BRYO</name>
<dbReference type="CDD" id="cd16650">
    <property type="entry name" value="SP-RING_PIAS-like"/>
    <property type="match status" value="1"/>
</dbReference>
<evidence type="ECO:0000259" key="6">
    <source>
        <dbReference type="PROSITE" id="PS51044"/>
    </source>
</evidence>
<sequence length="811" mass="86396">MRQNNRTRMKSSSTTGLWSEAALRKQVIAIQNEVTAAGAPPNVKDLCTQFILLSKMLDSLVAYNMKPPWRQEIVPVIKLLCKFKDSTEARPSLLVLLLSVKGACQSGWLQLTGTEDIFATLKLLFEYFTMNSDSSMAQLTVAPSGSGGLAAIDIRDAAEYFSSTSLRYYPQLKIKTIFVALQAKAGYEVLVCDFHVPPLTGPESVRLYVGRKDIVNSSACLITPPQVNFLVNGKEVDRRVTVGFLDGGPQLPTDVTMLVKAGSNVLQVIGEFPGPYSIAVASTIRTARPTANAQLQDYVLPSAKTAGLREMVEADDEVVEGASRVSLRCPVSHQRLVTPVKAATCRHLQCFDYDTFLEINERRPAWRCPCCNCCITWLDLRVDRQMEKVLKEADETVAEVLMMQDGSWKCVVLCEDKCMNGIDGAINDLSEVGKVCMNDEEASVINLCCDSDFEEEFRAEAMNCADAEPPDRKPSSQVLQVLIGDCNQSRGATPATQEGLRVDSSLLRPSSGPSTVSNFRDISATGMQGSTGFPGPLRSVPITSGLSGCIRPILSERQGYSQPGLQPPAIVQALPALHSQSYYANLGSHGSPGTHLGSTGAHVNSLASSSGHTASLQLPHSLMVSDMDTSPREATGAARQRWRGVQTLQNPIGPRSSTPQGYQGGLPARSPGDSSVLGGHGLPPTCGNNWRSAGRMRGSIAPMGAVLNTGQSSSAIPWVSPGAPTTDFVAAPAHSPGVGLSLISNGIGMGLTNARPALVGSSTTGEVPPNGSAWAGTPDSELRPFVVMGGNSLDGWMSFANSNLGTDPGGH</sequence>
<evidence type="ECO:0000256" key="1">
    <source>
        <dbReference type="ARBA" id="ARBA00022723"/>
    </source>
</evidence>
<proteinExistence type="predicted"/>
<feature type="compositionally biased region" description="Polar residues" evidence="5">
    <location>
        <begin position="601"/>
        <end position="612"/>
    </location>
</feature>
<dbReference type="PANTHER" id="PTHR10782">
    <property type="entry name" value="ZINC FINGER MIZ DOMAIN-CONTAINING PROTEIN"/>
    <property type="match status" value="1"/>
</dbReference>
<protein>
    <recommendedName>
        <fullName evidence="6">SP-RING-type domain-containing protein</fullName>
    </recommendedName>
</protein>
<keyword evidence="3" id="KW-0862">Zinc</keyword>
<gene>
    <name evidence="7" type="ORF">CSSPJE1EN1_LOCUS22164</name>
</gene>
<keyword evidence="2 4" id="KW-0863">Zinc-finger</keyword>
<evidence type="ECO:0000256" key="2">
    <source>
        <dbReference type="ARBA" id="ARBA00022771"/>
    </source>
</evidence>